<feature type="domain" description="DUF1308" evidence="2">
    <location>
        <begin position="340"/>
        <end position="426"/>
    </location>
</feature>
<keyword evidence="4" id="KW-1185">Reference proteome</keyword>
<dbReference type="InterPro" id="IPR010733">
    <property type="entry name" value="DUF1308"/>
</dbReference>
<evidence type="ECO:0000256" key="1">
    <source>
        <dbReference type="SAM" id="MobiDB-lite"/>
    </source>
</evidence>
<dbReference type="AlphaFoldDB" id="A0A559MII7"/>
<name>A0A559MII7_9HELO</name>
<dbReference type="PANTHER" id="PTHR13379:SF0">
    <property type="entry name" value="UPF0415 PROTEIN C7ORF25"/>
    <property type="match status" value="1"/>
</dbReference>
<accession>A0A559MII7</accession>
<gene>
    <name evidence="3" type="primary">CG025</name>
    <name evidence="3" type="ORF">LAWI1_G003132</name>
</gene>
<sequence length="824" mass="92261">MASIPHDMLSQADRLSQRNGVQPDALHGAMADLDISTNGSATPTETTMASEATSVTEADNEIDGHALALYMQQRCRLLLDELEQFQAYLKVEGKEHSAELRALKTEVQSEMRVIDKVICHLRHFPKTAAIANAGTQIAKKPSNPRGIQSLHSSNLSFFTAVWDTAKKCSGILALRRYFYFHGRKPHINGTVSTSALGRKKRSAVVDIVSQDGLEFVKVSTILEKRIIWDLAKAGWVGSDSSEEAEQSDDDDGPEGILKQAEGLLKASRETRVRYRHPTVRLVFTRISRTPRSKEVAQILQQIRNMGIIVQTSEDILDSPPVADVLDRLAPGNCYGLTDVLNLDCTVLLAFVSDLSHGRVEPQDWHNGMISTQREMEAKKPLLPSKLWPVCESRKLVCTKEAATRMQEISGIIGTPAEKRRTALLLGLDDTVEMTNEQILEEFQTLTEYEIPANWHLPVEVVDVDLAALKSNLPPSVEKVSEALSDMNRSVFVYGWASGFTTLSSNRAVAKEIESIIEENRKSDEVGPDIWPCSLRSLVGKEKERRGAQDMLPVDARRRWRYVESEAVETMTDIEACLYAVYVTYTTDISYIIPMLNASFGTSYTRTEIDELLVPVRALVLMKYLIEEELEIGMEKWSINNGRAPELKRVYYCSAGQPQHSSSSSSAHSSPECLDGNASDDSEPHAAPTRPRGFPNPVTGRPNSRTMFLPGPRRIRWWDRHDDKISAIIHTFPHQFAELFTAGAAAQCQNVHFYSNPAMDLLTDRLHDSFPLWQCLHAFARLKMHGLAYPAIGDRSFDWGWLWDWAAVLFLEDFLGDGELGCRGY</sequence>
<evidence type="ECO:0000313" key="4">
    <source>
        <dbReference type="Proteomes" id="UP000315522"/>
    </source>
</evidence>
<proteinExistence type="predicted"/>
<dbReference type="Proteomes" id="UP000315522">
    <property type="component" value="Unassembled WGS sequence"/>
</dbReference>
<comment type="caution">
    <text evidence="3">The sequence shown here is derived from an EMBL/GenBank/DDBJ whole genome shotgun (WGS) entry which is preliminary data.</text>
</comment>
<reference evidence="3 4" key="1">
    <citation type="submission" date="2018-05" db="EMBL/GenBank/DDBJ databases">
        <title>Genome sequencing and assembly of the regulated plant pathogen Lachnellula willkommii and related sister species for the development of diagnostic species identification markers.</title>
        <authorList>
            <person name="Giroux E."/>
            <person name="Bilodeau G."/>
        </authorList>
    </citation>
    <scope>NUCLEOTIDE SEQUENCE [LARGE SCALE GENOMIC DNA]</scope>
    <source>
        <strain evidence="3 4">CBS 172.35</strain>
    </source>
</reference>
<protein>
    <submittedName>
        <fullName evidence="3">UPF0415 protein-like protein</fullName>
    </submittedName>
</protein>
<feature type="region of interest" description="Disordered" evidence="1">
    <location>
        <begin position="1"/>
        <end position="21"/>
    </location>
</feature>
<dbReference type="PANTHER" id="PTHR13379">
    <property type="entry name" value="UNCHARACTERIZED DUF1308"/>
    <property type="match status" value="1"/>
</dbReference>
<dbReference type="EMBL" id="QGML01000249">
    <property type="protein sequence ID" value="TVY92777.1"/>
    <property type="molecule type" value="Genomic_DNA"/>
</dbReference>
<evidence type="ECO:0000259" key="2">
    <source>
        <dbReference type="Pfam" id="PF07000"/>
    </source>
</evidence>
<feature type="region of interest" description="Disordered" evidence="1">
    <location>
        <begin position="658"/>
        <end position="704"/>
    </location>
</feature>
<dbReference type="Pfam" id="PF07000">
    <property type="entry name" value="DUF1308"/>
    <property type="match status" value="1"/>
</dbReference>
<evidence type="ECO:0000313" key="3">
    <source>
        <dbReference type="EMBL" id="TVY92777.1"/>
    </source>
</evidence>
<feature type="compositionally biased region" description="Low complexity" evidence="1">
    <location>
        <begin position="658"/>
        <end position="670"/>
    </location>
</feature>
<organism evidence="3 4">
    <name type="scientific">Lachnellula willkommii</name>
    <dbReference type="NCBI Taxonomy" id="215461"/>
    <lineage>
        <taxon>Eukaryota</taxon>
        <taxon>Fungi</taxon>
        <taxon>Dikarya</taxon>
        <taxon>Ascomycota</taxon>
        <taxon>Pezizomycotina</taxon>
        <taxon>Leotiomycetes</taxon>
        <taxon>Helotiales</taxon>
        <taxon>Lachnaceae</taxon>
        <taxon>Lachnellula</taxon>
    </lineage>
</organism>